<feature type="compositionally biased region" description="Low complexity" evidence="1">
    <location>
        <begin position="50"/>
        <end position="62"/>
    </location>
</feature>
<evidence type="ECO:0000313" key="3">
    <source>
        <dbReference type="EMBL" id="EFH67415.1"/>
    </source>
</evidence>
<evidence type="ECO:0000313" key="4">
    <source>
        <dbReference type="Proteomes" id="UP000008694"/>
    </source>
</evidence>
<dbReference type="EMBL" id="GL348713">
    <property type="protein sequence ID" value="EFH67415.1"/>
    <property type="molecule type" value="Genomic_DNA"/>
</dbReference>
<feature type="compositionally biased region" description="Low complexity" evidence="1">
    <location>
        <begin position="278"/>
        <end position="292"/>
    </location>
</feature>
<dbReference type="Pfam" id="PF13837">
    <property type="entry name" value="Myb_DNA-bind_4"/>
    <property type="match status" value="1"/>
</dbReference>
<accession>D7KL27</accession>
<feature type="region of interest" description="Disordered" evidence="1">
    <location>
        <begin position="276"/>
        <end position="326"/>
    </location>
</feature>
<dbReference type="PANTHER" id="PTHR33492">
    <property type="entry name" value="OSJNBA0043A12.37 PROTEIN-RELATED"/>
    <property type="match status" value="1"/>
</dbReference>
<feature type="region of interest" description="Disordered" evidence="1">
    <location>
        <begin position="110"/>
        <end position="146"/>
    </location>
</feature>
<dbReference type="InterPro" id="IPR001005">
    <property type="entry name" value="SANT/Myb"/>
</dbReference>
<evidence type="ECO:0000256" key="1">
    <source>
        <dbReference type="SAM" id="MobiDB-lite"/>
    </source>
</evidence>
<dbReference type="Gramene" id="fgenesh1_pm.C_scaffold_1002774">
    <property type="protein sequence ID" value="fgenesh1_pm.C_scaffold_1002774"/>
    <property type="gene ID" value="fgenesh1_pm.C_scaffold_1002774"/>
</dbReference>
<dbReference type="AlphaFoldDB" id="D7KL27"/>
<dbReference type="PANTHER" id="PTHR33492:SF12">
    <property type="entry name" value="HOMEODOMAIN-LIKE SUPERFAMILY PROTEIN-RELATED"/>
    <property type="match status" value="1"/>
</dbReference>
<proteinExistence type="predicted"/>
<feature type="region of interest" description="Disordered" evidence="1">
    <location>
        <begin position="32"/>
        <end position="64"/>
    </location>
</feature>
<feature type="compositionally biased region" description="Basic and acidic residues" evidence="1">
    <location>
        <begin position="134"/>
        <end position="144"/>
    </location>
</feature>
<dbReference type="InterPro" id="IPR044822">
    <property type="entry name" value="Myb_DNA-bind_4"/>
</dbReference>
<feature type="compositionally biased region" description="Low complexity" evidence="1">
    <location>
        <begin position="112"/>
        <end position="131"/>
    </location>
</feature>
<protein>
    <recommendedName>
        <fullName evidence="2">Myb-like domain-containing protein</fullName>
    </recommendedName>
</protein>
<dbReference type="HOGENOM" id="CLU_052896_0_0_1"/>
<feature type="compositionally biased region" description="Pro residues" evidence="1">
    <location>
        <begin position="221"/>
        <end position="247"/>
    </location>
</feature>
<feature type="domain" description="Myb-like" evidence="2">
    <location>
        <begin position="11"/>
        <end position="96"/>
    </location>
</feature>
<dbReference type="FunFam" id="1.10.10.60:FF:000781">
    <property type="match status" value="1"/>
</dbReference>
<dbReference type="Proteomes" id="UP000008694">
    <property type="component" value="Unassembled WGS sequence"/>
</dbReference>
<gene>
    <name evidence="3" type="ORF">ARALYDRAFT_313994</name>
</gene>
<dbReference type="eggNOG" id="ENOG502QRBY">
    <property type="taxonomic scope" value="Eukaryota"/>
</dbReference>
<reference evidence="4" key="1">
    <citation type="journal article" date="2011" name="Nat. Genet.">
        <title>The Arabidopsis lyrata genome sequence and the basis of rapid genome size change.</title>
        <authorList>
            <person name="Hu T.T."/>
            <person name="Pattyn P."/>
            <person name="Bakker E.G."/>
            <person name="Cao J."/>
            <person name="Cheng J.-F."/>
            <person name="Clark R.M."/>
            <person name="Fahlgren N."/>
            <person name="Fawcett J.A."/>
            <person name="Grimwood J."/>
            <person name="Gundlach H."/>
            <person name="Haberer G."/>
            <person name="Hollister J.D."/>
            <person name="Ossowski S."/>
            <person name="Ottilar R.P."/>
            <person name="Salamov A.A."/>
            <person name="Schneeberger K."/>
            <person name="Spannagl M."/>
            <person name="Wang X."/>
            <person name="Yang L."/>
            <person name="Nasrallah M.E."/>
            <person name="Bergelson J."/>
            <person name="Carrington J.C."/>
            <person name="Gaut B.S."/>
            <person name="Schmutz J."/>
            <person name="Mayer K.F.X."/>
            <person name="Van de Peer Y."/>
            <person name="Grigoriev I.V."/>
            <person name="Nordborg M."/>
            <person name="Weigel D."/>
            <person name="Guo Y.-L."/>
        </authorList>
    </citation>
    <scope>NUCLEOTIDE SEQUENCE [LARGE SCALE GENOMIC DNA]</scope>
    <source>
        <strain evidence="4">cv. MN47</strain>
    </source>
</reference>
<feature type="region of interest" description="Disordered" evidence="1">
    <location>
        <begin position="218"/>
        <end position="247"/>
    </location>
</feature>
<dbReference type="PROSITE" id="PS50090">
    <property type="entry name" value="MYB_LIKE"/>
    <property type="match status" value="1"/>
</dbReference>
<evidence type="ECO:0000259" key="2">
    <source>
        <dbReference type="PROSITE" id="PS50090"/>
    </source>
</evidence>
<dbReference type="STRING" id="81972.D7KL27"/>
<dbReference type="Gene3D" id="1.10.10.60">
    <property type="entry name" value="Homeodomain-like"/>
    <property type="match status" value="1"/>
</dbReference>
<keyword evidence="4" id="KW-1185">Reference proteome</keyword>
<organism evidence="4">
    <name type="scientific">Arabidopsis lyrata subsp. lyrata</name>
    <name type="common">Lyre-leaved rock-cress</name>
    <dbReference type="NCBI Taxonomy" id="81972"/>
    <lineage>
        <taxon>Eukaryota</taxon>
        <taxon>Viridiplantae</taxon>
        <taxon>Streptophyta</taxon>
        <taxon>Embryophyta</taxon>
        <taxon>Tracheophyta</taxon>
        <taxon>Spermatophyta</taxon>
        <taxon>Magnoliopsida</taxon>
        <taxon>eudicotyledons</taxon>
        <taxon>Gunneridae</taxon>
        <taxon>Pentapetalae</taxon>
        <taxon>rosids</taxon>
        <taxon>malvids</taxon>
        <taxon>Brassicales</taxon>
        <taxon>Brassicaceae</taxon>
        <taxon>Camelineae</taxon>
        <taxon>Arabidopsis</taxon>
    </lineage>
</organism>
<feature type="compositionally biased region" description="Basic and acidic residues" evidence="1">
    <location>
        <begin position="317"/>
        <end position="326"/>
    </location>
</feature>
<name>D7KL27_ARALL</name>
<sequence length="412" mass="45642">MADQSGGLVMMREYRKGNWTLNETMVLIEAKKMDDERRMRRSIGLPPPDQQQDSRSNSSSSNKPAELRWKWIEDYCWRKGCMRSQNQCNDKWDNLMRDYKKVREYERRRVESSFTAAESSSSSAPAGETASYWKMEKSERKERSLPSNMLPQTYQALFEVVESKTLPSSTAATAVTAAVAAAINSGNGSGGGQIQKVIQQGLGFVVPKVHQIIQQPVLLPLQPPPPPPPPPSQPSQPLPRPLLLPPPPPPSFHAQPILPTVVIWFGLCLITLLKKDSSSSSDSDTSEYSDTSPAKRRRTMPTTTTGPSGGGGLEAEEVGRSKKDEETTVAAALSRSVSVIANAIRESEERQDRRHKEVMNVQERRLKIEESNVEMNREGMNGLVEAINKLASSIFALASSRHNNQHQGGPLP</sequence>